<protein>
    <submittedName>
        <fullName evidence="2">Dabb family protein</fullName>
    </submittedName>
</protein>
<dbReference type="PROSITE" id="PS51318">
    <property type="entry name" value="TAT"/>
    <property type="match status" value="1"/>
</dbReference>
<name>A0ABY4ZYE6_9CAUL</name>
<dbReference type="SMART" id="SM00886">
    <property type="entry name" value="Dabb"/>
    <property type="match status" value="1"/>
</dbReference>
<dbReference type="InterPro" id="IPR006311">
    <property type="entry name" value="TAT_signal"/>
</dbReference>
<dbReference type="Gene3D" id="3.30.70.100">
    <property type="match status" value="1"/>
</dbReference>
<gene>
    <name evidence="2" type="ORF">MZV50_08305</name>
</gene>
<dbReference type="Pfam" id="PF07876">
    <property type="entry name" value="Dabb"/>
    <property type="match status" value="1"/>
</dbReference>
<dbReference type="InterPro" id="IPR011008">
    <property type="entry name" value="Dimeric_a/b-barrel"/>
</dbReference>
<dbReference type="InterPro" id="IPR013097">
    <property type="entry name" value="Dabb"/>
</dbReference>
<dbReference type="EMBL" id="CP096040">
    <property type="protein sequence ID" value="USQ97525.1"/>
    <property type="molecule type" value="Genomic_DNA"/>
</dbReference>
<reference evidence="2 3" key="1">
    <citation type="submission" date="2022-04" db="EMBL/GenBank/DDBJ databases">
        <title>Genome sequence of soybean root-associated Caulobacter segnis RL271.</title>
        <authorList>
            <person name="Longley R."/>
            <person name="Bonito G."/>
            <person name="Trigodet F."/>
            <person name="Crosson S."/>
            <person name="Fiebig A."/>
        </authorList>
    </citation>
    <scope>NUCLEOTIDE SEQUENCE [LARGE SCALE GENOMIC DNA]</scope>
    <source>
        <strain evidence="2 3">RL271</strain>
    </source>
</reference>
<dbReference type="Proteomes" id="UP001057520">
    <property type="component" value="Chromosome"/>
</dbReference>
<dbReference type="SUPFAM" id="SSF54909">
    <property type="entry name" value="Dimeric alpha+beta barrel"/>
    <property type="match status" value="1"/>
</dbReference>
<dbReference type="PROSITE" id="PS51502">
    <property type="entry name" value="S_R_A_B_BARREL"/>
    <property type="match status" value="1"/>
</dbReference>
<evidence type="ECO:0000313" key="2">
    <source>
        <dbReference type="EMBL" id="USQ97525.1"/>
    </source>
</evidence>
<accession>A0ABY4ZYE6</accession>
<feature type="domain" description="Stress-response A/B barrel" evidence="1">
    <location>
        <begin position="35"/>
        <end position="131"/>
    </location>
</feature>
<keyword evidence="3" id="KW-1185">Reference proteome</keyword>
<sequence length="134" mass="14596">MPSFDRRVLLSGGLAAGVGAVSTATAAEASGAPTLIHHVFFWLKNAGSRADRDQLIAGLKPLRGIEVIQQLHIGVPASTEKRDVVDNSYDVSELMVFKSVEDQKLYQDHPLHLKFVKDCGHLWAKVVVYDSISA</sequence>
<proteinExistence type="predicted"/>
<evidence type="ECO:0000313" key="3">
    <source>
        <dbReference type="Proteomes" id="UP001057520"/>
    </source>
</evidence>
<evidence type="ECO:0000259" key="1">
    <source>
        <dbReference type="PROSITE" id="PS51502"/>
    </source>
</evidence>
<organism evidence="2 3">
    <name type="scientific">Caulobacter segnis</name>
    <dbReference type="NCBI Taxonomy" id="88688"/>
    <lineage>
        <taxon>Bacteria</taxon>
        <taxon>Pseudomonadati</taxon>
        <taxon>Pseudomonadota</taxon>
        <taxon>Alphaproteobacteria</taxon>
        <taxon>Caulobacterales</taxon>
        <taxon>Caulobacteraceae</taxon>
        <taxon>Caulobacter</taxon>
    </lineage>
</organism>